<protein>
    <recommendedName>
        <fullName evidence="3">exo-alpha-sialidase</fullName>
        <ecNumber evidence="3">3.2.1.18</ecNumber>
    </recommendedName>
</protein>
<evidence type="ECO:0000256" key="5">
    <source>
        <dbReference type="SAM" id="SignalP"/>
    </source>
</evidence>
<evidence type="ECO:0000256" key="4">
    <source>
        <dbReference type="ARBA" id="ARBA00022737"/>
    </source>
</evidence>
<dbReference type="EMBL" id="JAOTIF010000012">
    <property type="protein sequence ID" value="MCU7550460.1"/>
    <property type="molecule type" value="Genomic_DNA"/>
</dbReference>
<sequence>MKTQKIIYWFCFCCLLLYTQISNAQTKSSSNFKSSLPGGIRISYISPLIPTIKKFDFNPLLRIRVYVPAGKPLSLKSLGLTLDKNAVDAIEELKVYNTKNEPTIAKSSILLATVNKLSGQIDIPFDLEAYPGITYVLLIVKLKDDADIDKKYIAKVTHFTTATGEKLKTPELENSLETKTSSIHRLGITVRSAWEDSVHTYRIPGLATTDKGTLIAVYDARYDNTRDLPGNIDVGMSRSTDGGKTWEPMKIIMDMGAPHENNGVGDPAVLFDPVTKKIWVAALWSKGNRSIAGSEPGLSPDTTGQFVLVSSDDDGLTWSKPYSITNQVKDPKWHLYFNGPGTGITMKNGNLVFASQYWDESKKPGIPHSSIIYSGDHGKTWKSGIGAKSNTTESQVVETTPGTLMLNMRDNRGKFRSVATTKDMGKTWVEHHTSYEALPDPVSMASLIKARVNVKGKMKDVLFFSNVNSTSARFNTTIKASLDLGESWLPENEVALDFRSTYGYSALTKIDDHTIGILYEGTRDLYFLRIPVSDIIK</sequence>
<dbReference type="PANTHER" id="PTHR10628">
    <property type="entry name" value="SIALIDASE"/>
    <property type="match status" value="1"/>
</dbReference>
<organism evidence="7 8">
    <name type="scientific">Paraflavisolibacter caeni</name>
    <dbReference type="NCBI Taxonomy" id="2982496"/>
    <lineage>
        <taxon>Bacteria</taxon>
        <taxon>Pseudomonadati</taxon>
        <taxon>Bacteroidota</taxon>
        <taxon>Chitinophagia</taxon>
        <taxon>Chitinophagales</taxon>
        <taxon>Chitinophagaceae</taxon>
        <taxon>Paraflavisolibacter</taxon>
    </lineage>
</organism>
<dbReference type="RefSeq" id="WP_279297900.1">
    <property type="nucleotide sequence ID" value="NZ_JAOTIF010000012.1"/>
</dbReference>
<accession>A0A9X3B8B4</accession>
<dbReference type="Proteomes" id="UP001155483">
    <property type="component" value="Unassembled WGS sequence"/>
</dbReference>
<dbReference type="Pfam" id="PF13859">
    <property type="entry name" value="BNR_3"/>
    <property type="match status" value="1"/>
</dbReference>
<keyword evidence="5" id="KW-0732">Signal</keyword>
<dbReference type="GO" id="GO:0006689">
    <property type="term" value="P:ganglioside catabolic process"/>
    <property type="evidence" value="ECO:0007669"/>
    <property type="project" value="TreeGrafter"/>
</dbReference>
<proteinExistence type="inferred from homology"/>
<dbReference type="PRINTS" id="PR01803">
    <property type="entry name" value="TCSIALIDASE"/>
</dbReference>
<dbReference type="GO" id="GO:0004308">
    <property type="term" value="F:exo-alpha-sialidase activity"/>
    <property type="evidence" value="ECO:0007669"/>
    <property type="project" value="UniProtKB-EC"/>
</dbReference>
<dbReference type="GO" id="GO:0005737">
    <property type="term" value="C:cytoplasm"/>
    <property type="evidence" value="ECO:0007669"/>
    <property type="project" value="TreeGrafter"/>
</dbReference>
<dbReference type="EC" id="3.2.1.18" evidence="3"/>
<evidence type="ECO:0000313" key="8">
    <source>
        <dbReference type="Proteomes" id="UP001155483"/>
    </source>
</evidence>
<keyword evidence="4" id="KW-0677">Repeat</keyword>
<reference evidence="7" key="1">
    <citation type="submission" date="2022-09" db="EMBL/GenBank/DDBJ databases">
        <authorList>
            <person name="Yuan C."/>
            <person name="Ke Z."/>
        </authorList>
    </citation>
    <scope>NUCLEOTIDE SEQUENCE</scope>
    <source>
        <strain evidence="7">LB-8</strain>
    </source>
</reference>
<dbReference type="GO" id="GO:0016020">
    <property type="term" value="C:membrane"/>
    <property type="evidence" value="ECO:0007669"/>
    <property type="project" value="TreeGrafter"/>
</dbReference>
<name>A0A9X3B8B4_9BACT</name>
<evidence type="ECO:0000313" key="7">
    <source>
        <dbReference type="EMBL" id="MCU7550460.1"/>
    </source>
</evidence>
<gene>
    <name evidence="7" type="ORF">OCK74_15165</name>
</gene>
<dbReference type="Gene3D" id="2.120.10.10">
    <property type="match status" value="1"/>
</dbReference>
<comment type="caution">
    <text evidence="7">The sequence shown here is derived from an EMBL/GenBank/DDBJ whole genome shotgun (WGS) entry which is preliminary data.</text>
</comment>
<evidence type="ECO:0000259" key="6">
    <source>
        <dbReference type="Pfam" id="PF13859"/>
    </source>
</evidence>
<evidence type="ECO:0000256" key="3">
    <source>
        <dbReference type="ARBA" id="ARBA00012733"/>
    </source>
</evidence>
<dbReference type="InterPro" id="IPR011040">
    <property type="entry name" value="Sialidase"/>
</dbReference>
<keyword evidence="8" id="KW-1185">Reference proteome</keyword>
<feature type="signal peptide" evidence="5">
    <location>
        <begin position="1"/>
        <end position="24"/>
    </location>
</feature>
<reference evidence="7" key="2">
    <citation type="submission" date="2023-04" db="EMBL/GenBank/DDBJ databases">
        <title>Paracnuella aquatica gen. nov., sp. nov., a member of the family Chitinophagaceae isolated from a hot spring.</title>
        <authorList>
            <person name="Wang C."/>
        </authorList>
    </citation>
    <scope>NUCLEOTIDE SEQUENCE</scope>
    <source>
        <strain evidence="7">LB-8</strain>
    </source>
</reference>
<evidence type="ECO:0000256" key="1">
    <source>
        <dbReference type="ARBA" id="ARBA00000427"/>
    </source>
</evidence>
<dbReference type="InterPro" id="IPR008377">
    <property type="entry name" value="Sialidase_trypan"/>
</dbReference>
<evidence type="ECO:0000256" key="2">
    <source>
        <dbReference type="ARBA" id="ARBA00009348"/>
    </source>
</evidence>
<feature type="domain" description="Sialidase" evidence="6">
    <location>
        <begin position="203"/>
        <end position="470"/>
    </location>
</feature>
<feature type="chain" id="PRO_5040817654" description="exo-alpha-sialidase" evidence="5">
    <location>
        <begin position="25"/>
        <end position="537"/>
    </location>
</feature>
<dbReference type="GO" id="GO:0009313">
    <property type="term" value="P:oligosaccharide catabolic process"/>
    <property type="evidence" value="ECO:0007669"/>
    <property type="project" value="TreeGrafter"/>
</dbReference>
<dbReference type="AlphaFoldDB" id="A0A9X3B8B4"/>
<comment type="catalytic activity">
    <reaction evidence="1">
        <text>Hydrolysis of alpha-(2-&gt;3)-, alpha-(2-&gt;6)-, alpha-(2-&gt;8)- glycosidic linkages of terminal sialic acid residues in oligosaccharides, glycoproteins, glycolipids, colominic acid and synthetic substrates.</text>
        <dbReference type="EC" id="3.2.1.18"/>
    </reaction>
</comment>
<dbReference type="InterPro" id="IPR036278">
    <property type="entry name" value="Sialidase_sf"/>
</dbReference>
<dbReference type="InterPro" id="IPR026856">
    <property type="entry name" value="Sialidase_fam"/>
</dbReference>
<dbReference type="SUPFAM" id="SSF50939">
    <property type="entry name" value="Sialidases"/>
    <property type="match status" value="1"/>
</dbReference>
<comment type="similarity">
    <text evidence="2">Belongs to the glycosyl hydrolase 33 family.</text>
</comment>
<dbReference type="CDD" id="cd15482">
    <property type="entry name" value="Sialidase_non-viral"/>
    <property type="match status" value="1"/>
</dbReference>
<dbReference type="PANTHER" id="PTHR10628:SF30">
    <property type="entry name" value="EXO-ALPHA-SIALIDASE"/>
    <property type="match status" value="1"/>
</dbReference>